<keyword evidence="2" id="KW-1185">Reference proteome</keyword>
<proteinExistence type="predicted"/>
<protein>
    <submittedName>
        <fullName evidence="1">Uncharacterized protein</fullName>
    </submittedName>
</protein>
<comment type="caution">
    <text evidence="1">The sequence shown here is derived from an EMBL/GenBank/DDBJ whole genome shotgun (WGS) entry which is preliminary data.</text>
</comment>
<evidence type="ECO:0000313" key="2">
    <source>
        <dbReference type="Proteomes" id="UP001362999"/>
    </source>
</evidence>
<feature type="non-terminal residue" evidence="1">
    <location>
        <position position="78"/>
    </location>
</feature>
<feature type="non-terminal residue" evidence="1">
    <location>
        <position position="1"/>
    </location>
</feature>
<reference evidence="1 2" key="1">
    <citation type="journal article" date="2024" name="J Genomics">
        <title>Draft genome sequencing and assembly of Favolaschia claudopus CIRM-BRFM 2984 isolated from oak limbs.</title>
        <authorList>
            <person name="Navarro D."/>
            <person name="Drula E."/>
            <person name="Chaduli D."/>
            <person name="Cazenave R."/>
            <person name="Ahrendt S."/>
            <person name="Wang J."/>
            <person name="Lipzen A."/>
            <person name="Daum C."/>
            <person name="Barry K."/>
            <person name="Grigoriev I.V."/>
            <person name="Favel A."/>
            <person name="Rosso M.N."/>
            <person name="Martin F."/>
        </authorList>
    </citation>
    <scope>NUCLEOTIDE SEQUENCE [LARGE SCALE GENOMIC DNA]</scope>
    <source>
        <strain evidence="1 2">CIRM-BRFM 2984</strain>
    </source>
</reference>
<dbReference type="AlphaFoldDB" id="A0AAV9ZFR2"/>
<dbReference type="Proteomes" id="UP001362999">
    <property type="component" value="Unassembled WGS sequence"/>
</dbReference>
<name>A0AAV9ZFR2_9AGAR</name>
<accession>A0AAV9ZFR2</accession>
<evidence type="ECO:0000313" key="1">
    <source>
        <dbReference type="EMBL" id="KAK6981253.1"/>
    </source>
</evidence>
<sequence length="78" mass="8842">KPCTTSADFWRALCALVQATELHHDLFIIKSLIDPTIESFGPRCVFCKNEDHFASACKCLDDPEFWGPNKQIRDITEG</sequence>
<organism evidence="1 2">
    <name type="scientific">Favolaschia claudopus</name>
    <dbReference type="NCBI Taxonomy" id="2862362"/>
    <lineage>
        <taxon>Eukaryota</taxon>
        <taxon>Fungi</taxon>
        <taxon>Dikarya</taxon>
        <taxon>Basidiomycota</taxon>
        <taxon>Agaricomycotina</taxon>
        <taxon>Agaricomycetes</taxon>
        <taxon>Agaricomycetidae</taxon>
        <taxon>Agaricales</taxon>
        <taxon>Marasmiineae</taxon>
        <taxon>Mycenaceae</taxon>
        <taxon>Favolaschia</taxon>
    </lineage>
</organism>
<gene>
    <name evidence="1" type="ORF">R3P38DRAFT_2426030</name>
</gene>
<dbReference type="EMBL" id="JAWWNJ010000152">
    <property type="protein sequence ID" value="KAK6981253.1"/>
    <property type="molecule type" value="Genomic_DNA"/>
</dbReference>